<accession>A0A1B7KX57</accession>
<keyword evidence="1" id="KW-0472">Membrane</keyword>
<dbReference type="Proteomes" id="UP000078290">
    <property type="component" value="Unassembled WGS sequence"/>
</dbReference>
<protein>
    <submittedName>
        <fullName evidence="2">Uncharacterized protein</fullName>
    </submittedName>
</protein>
<sequence length="61" mass="7195">MHSYKWQVNVLLTKALLPDGMLFWIGFCAIVVPCRALETLEQPCKWVLFPQLINNEKPFRF</sequence>
<gene>
    <name evidence="2" type="ORF">A7K69_02730</name>
</gene>
<organism evidence="2 3">
    <name type="scientific">Parageobacillus thermoglucosidasius</name>
    <name type="common">Geobacillus thermoglucosidasius</name>
    <dbReference type="NCBI Taxonomy" id="1426"/>
    <lineage>
        <taxon>Bacteria</taxon>
        <taxon>Bacillati</taxon>
        <taxon>Bacillota</taxon>
        <taxon>Bacilli</taxon>
        <taxon>Bacillales</taxon>
        <taxon>Anoxybacillaceae</taxon>
        <taxon>Parageobacillus</taxon>
    </lineage>
</organism>
<comment type="caution">
    <text evidence="2">The sequence shown here is derived from an EMBL/GenBank/DDBJ whole genome shotgun (WGS) entry which is preliminary data.</text>
</comment>
<keyword evidence="1" id="KW-0812">Transmembrane</keyword>
<evidence type="ECO:0000313" key="3">
    <source>
        <dbReference type="Proteomes" id="UP000078290"/>
    </source>
</evidence>
<evidence type="ECO:0000313" key="2">
    <source>
        <dbReference type="EMBL" id="OAT74646.1"/>
    </source>
</evidence>
<dbReference type="AlphaFoldDB" id="A0A1B7KX57"/>
<proteinExistence type="predicted"/>
<feature type="transmembrane region" description="Helical" evidence="1">
    <location>
        <begin position="20"/>
        <end position="37"/>
    </location>
</feature>
<keyword evidence="1" id="KW-1133">Transmembrane helix</keyword>
<name>A0A1B7KX57_PARTM</name>
<reference evidence="3" key="1">
    <citation type="submission" date="2016-05" db="EMBL/GenBank/DDBJ databases">
        <authorList>
            <person name="Wang W."/>
            <person name="Zhu L."/>
        </authorList>
    </citation>
    <scope>NUCLEOTIDE SEQUENCE [LARGE SCALE GENOMIC DNA]</scope>
    <source>
        <strain evidence="3">W-2</strain>
    </source>
</reference>
<dbReference type="EMBL" id="LXMA01000001">
    <property type="protein sequence ID" value="OAT74646.1"/>
    <property type="molecule type" value="Genomic_DNA"/>
</dbReference>
<evidence type="ECO:0000256" key="1">
    <source>
        <dbReference type="SAM" id="Phobius"/>
    </source>
</evidence>